<sequence length="258" mass="29275">MSVPAQKPNIALVFDVNVLIDAVNPSSPRREAAARALSDDNGMPIYLSDMMLKTTTNKLLELGADPDIVREYLELIMDEESYGPNIHVLGYVSIHDYRLRDKYGNEDYEDSSIISLMDAAERESQRPALLVTSDAALREWCVENSRMAIRSDRLPSLVKHHRDDLQLASIQYLSRRVFRDGAPGTSRRSASTVSTKLKAHEIVNSVRQQMHPPSRIAEQPQQHPQADRVRRRFPELRPENQDAPPVFKEPTHQLSAEI</sequence>
<dbReference type="InterPro" id="IPR029060">
    <property type="entry name" value="PIN-like_dom_sf"/>
</dbReference>
<organism evidence="2 3">
    <name type="scientific">Candidatus Lumbricidiphila eiseniae</name>
    <dbReference type="NCBI Taxonomy" id="1969409"/>
    <lineage>
        <taxon>Bacteria</taxon>
        <taxon>Bacillati</taxon>
        <taxon>Actinomycetota</taxon>
        <taxon>Actinomycetes</taxon>
        <taxon>Micrococcales</taxon>
        <taxon>Microbacteriaceae</taxon>
        <taxon>Candidatus Lumbricidiphila</taxon>
    </lineage>
</organism>
<feature type="compositionally biased region" description="Basic and acidic residues" evidence="1">
    <location>
        <begin position="225"/>
        <end position="240"/>
    </location>
</feature>
<gene>
    <name evidence="2" type="ORF">B5766_05430</name>
</gene>
<evidence type="ECO:0000313" key="3">
    <source>
        <dbReference type="Proteomes" id="UP000219994"/>
    </source>
</evidence>
<evidence type="ECO:0008006" key="4">
    <source>
        <dbReference type="Google" id="ProtNLM"/>
    </source>
</evidence>
<proteinExistence type="predicted"/>
<dbReference type="EMBL" id="NAEP01000032">
    <property type="protein sequence ID" value="PDQ35508.1"/>
    <property type="molecule type" value="Genomic_DNA"/>
</dbReference>
<feature type="region of interest" description="Disordered" evidence="1">
    <location>
        <begin position="209"/>
        <end position="258"/>
    </location>
</feature>
<dbReference type="SUPFAM" id="SSF88723">
    <property type="entry name" value="PIN domain-like"/>
    <property type="match status" value="1"/>
</dbReference>
<comment type="caution">
    <text evidence="2">The sequence shown here is derived from an EMBL/GenBank/DDBJ whole genome shotgun (WGS) entry which is preliminary data.</text>
</comment>
<dbReference type="Proteomes" id="UP000219994">
    <property type="component" value="Unassembled WGS sequence"/>
</dbReference>
<protein>
    <recommendedName>
        <fullName evidence="4">PIN domain-containing protein</fullName>
    </recommendedName>
</protein>
<name>A0A2A6FS57_9MICO</name>
<reference evidence="3" key="1">
    <citation type="submission" date="2017-03" db="EMBL/GenBank/DDBJ databases">
        <authorList>
            <person name="Lund M.B."/>
        </authorList>
    </citation>
    <scope>NUCLEOTIDE SEQUENCE [LARGE SCALE GENOMIC DNA]</scope>
</reference>
<accession>A0A2A6FS57</accession>
<evidence type="ECO:0000313" key="2">
    <source>
        <dbReference type="EMBL" id="PDQ35508.1"/>
    </source>
</evidence>
<evidence type="ECO:0000256" key="1">
    <source>
        <dbReference type="SAM" id="MobiDB-lite"/>
    </source>
</evidence>
<dbReference type="AlphaFoldDB" id="A0A2A6FS57"/>